<dbReference type="InterPro" id="IPR050810">
    <property type="entry name" value="Bact_Secretion_Sys_Channel"/>
</dbReference>
<dbReference type="InterPro" id="IPR011662">
    <property type="entry name" value="Secretin/TonB_short_N"/>
</dbReference>
<dbReference type="RefSeq" id="WP_259451074.1">
    <property type="nucleotide sequence ID" value="NZ_CP119520.1"/>
</dbReference>
<feature type="chain" id="PRO_5046900628" evidence="5">
    <location>
        <begin position="26"/>
        <end position="612"/>
    </location>
</feature>
<dbReference type="InterPro" id="IPR001775">
    <property type="entry name" value="GspD/PilQ"/>
</dbReference>
<evidence type="ECO:0000256" key="4">
    <source>
        <dbReference type="SAM" id="MobiDB-lite"/>
    </source>
</evidence>
<reference evidence="7" key="1">
    <citation type="submission" date="2022-08" db="EMBL/GenBank/DDBJ databases">
        <title>Reclassification of Massilia species as members of the genera Telluria, Duganella, Pseudoduganella, Mokoshia gen. nov. and Zemynaea gen. nov. using orthogonal and non-orthogonal genome-based approaches.</title>
        <authorList>
            <person name="Bowman J.P."/>
        </authorList>
    </citation>
    <scope>NUCLEOTIDE SEQUENCE</scope>
    <source>
        <strain evidence="7">LMG 11547</strain>
    </source>
</reference>
<organism evidence="7 8">
    <name type="scientific">Telluria mixta</name>
    <dbReference type="NCBI Taxonomy" id="34071"/>
    <lineage>
        <taxon>Bacteria</taxon>
        <taxon>Pseudomonadati</taxon>
        <taxon>Pseudomonadota</taxon>
        <taxon>Betaproteobacteria</taxon>
        <taxon>Burkholderiales</taxon>
        <taxon>Oxalobacteraceae</taxon>
        <taxon>Telluria group</taxon>
        <taxon>Telluria</taxon>
    </lineage>
</organism>
<dbReference type="InterPro" id="IPR011514">
    <property type="entry name" value="Secretin_N_2"/>
</dbReference>
<gene>
    <name evidence="7" type="primary">mshL</name>
    <name evidence="7" type="ORF">NX786_22175</name>
</gene>
<name>A0ABT2C3S6_9BURK</name>
<dbReference type="InterPro" id="IPR013358">
    <property type="entry name" value="Pilus_biogenesis_MshL"/>
</dbReference>
<dbReference type="NCBIfam" id="TIGR02519">
    <property type="entry name" value="pilus_MshL"/>
    <property type="match status" value="1"/>
</dbReference>
<evidence type="ECO:0000313" key="7">
    <source>
        <dbReference type="EMBL" id="MCS0632038.1"/>
    </source>
</evidence>
<feature type="region of interest" description="Disordered" evidence="4">
    <location>
        <begin position="187"/>
        <end position="240"/>
    </location>
</feature>
<keyword evidence="8" id="KW-1185">Reference proteome</keyword>
<feature type="signal peptide" evidence="5">
    <location>
        <begin position="1"/>
        <end position="25"/>
    </location>
</feature>
<dbReference type="Proteomes" id="UP001165263">
    <property type="component" value="Unassembled WGS sequence"/>
</dbReference>
<evidence type="ECO:0000259" key="6">
    <source>
        <dbReference type="SMART" id="SM00965"/>
    </source>
</evidence>
<evidence type="ECO:0000313" key="8">
    <source>
        <dbReference type="Proteomes" id="UP001165263"/>
    </source>
</evidence>
<dbReference type="PANTHER" id="PTHR30332:SF17">
    <property type="entry name" value="TYPE IV PILIATION SYSTEM PROTEIN DR_0774-RELATED"/>
    <property type="match status" value="1"/>
</dbReference>
<dbReference type="Pfam" id="PF07660">
    <property type="entry name" value="STN"/>
    <property type="match status" value="1"/>
</dbReference>
<protein>
    <submittedName>
        <fullName evidence="7">Pilus (MSHA type) biogenesis protein MshL</fullName>
    </submittedName>
</protein>
<dbReference type="PANTHER" id="PTHR30332">
    <property type="entry name" value="PROBABLE GENERAL SECRETION PATHWAY PROTEIN D"/>
    <property type="match status" value="1"/>
</dbReference>
<evidence type="ECO:0000256" key="1">
    <source>
        <dbReference type="ARBA" id="ARBA00022448"/>
    </source>
</evidence>
<dbReference type="Gene3D" id="3.30.1370.130">
    <property type="match status" value="1"/>
</dbReference>
<evidence type="ECO:0000256" key="3">
    <source>
        <dbReference type="ARBA" id="ARBA00023237"/>
    </source>
</evidence>
<evidence type="ECO:0000256" key="5">
    <source>
        <dbReference type="SAM" id="SignalP"/>
    </source>
</evidence>
<dbReference type="PRINTS" id="PR00811">
    <property type="entry name" value="BCTERIALGSPD"/>
</dbReference>
<comment type="caution">
    <text evidence="7">The sequence shown here is derived from an EMBL/GenBank/DDBJ whole genome shotgun (WGS) entry which is preliminary data.</text>
</comment>
<evidence type="ECO:0000256" key="2">
    <source>
        <dbReference type="ARBA" id="ARBA00023136"/>
    </source>
</evidence>
<sequence length="612" mass="64189">MNDKRIPMRTMTAFSAALLVLIALSGCQTTPSPATYDKIKGELASGASKRPAAAPAVDAAVADALLPPAAALATQLPKARPALEERFNVSFNNVPAQQFFRSIVAGTRYNILVHPDVAGTITANLKDVTLPETLDAIREMYGYDYKIDGTRISIKPLTMQTKMFHVNYLVGKRAGMSSTRVTSTSVANAVNNGNGGGNGNNNNNNSQGGQNPFGNNGNNQNNNGNNPNGQNGGGQMDSTDVATMSANDFWGDLKLAIEAIVGPKEGGRSVVVSPQSGVLVIRAMPDELRNVDAYLKATQLAVDRQVILEAKILEVELNDSYQSGVNWASFASIRSSHDNRVSGGLIAPGATLTPLPFGGGQPAVINDPSTGLSASTGFSLSNAAGAAGSMFGLAVQTANFAALISFLETQGTVHVLSSPRVAAVNNQKAVLKIGTDEFFVTGVQTTTNSTTTGNTVSPSVTLQPFFSGVVLDVTPQIDEKGNILLHVHPSVSQVSTINKSVNLGAAGSLSLPLAASATSELDSIVRGQNGQVVAIGGLMRQSSTADDSQLPGTGKVPVLSSLFGAKKRVNQKRELVVLIKPTIVEGINNWNDDLLDTNRRMEQLDPRTRGNR</sequence>
<keyword evidence="3" id="KW-0998">Cell outer membrane</keyword>
<accession>A0ABT2C3S6</accession>
<dbReference type="EMBL" id="JANUHC010000008">
    <property type="protein sequence ID" value="MCS0632038.1"/>
    <property type="molecule type" value="Genomic_DNA"/>
</dbReference>
<keyword evidence="1" id="KW-0813">Transport</keyword>
<proteinExistence type="predicted"/>
<dbReference type="Pfam" id="PF00263">
    <property type="entry name" value="Secretin"/>
    <property type="match status" value="1"/>
</dbReference>
<keyword evidence="2" id="KW-0472">Membrane</keyword>
<dbReference type="Pfam" id="PF07655">
    <property type="entry name" value="Secretin_N_2"/>
    <property type="match status" value="2"/>
</dbReference>
<dbReference type="InterPro" id="IPR004846">
    <property type="entry name" value="T2SS/T3SS_dom"/>
</dbReference>
<dbReference type="PROSITE" id="PS51257">
    <property type="entry name" value="PROKAR_LIPOPROTEIN"/>
    <property type="match status" value="1"/>
</dbReference>
<feature type="domain" description="Secretin/TonB short N-terminal" evidence="6">
    <location>
        <begin position="109"/>
        <end position="157"/>
    </location>
</feature>
<dbReference type="SMART" id="SM00965">
    <property type="entry name" value="STN"/>
    <property type="match status" value="1"/>
</dbReference>
<feature type="compositionally biased region" description="Low complexity" evidence="4">
    <location>
        <begin position="200"/>
        <end position="229"/>
    </location>
</feature>
<keyword evidence="5" id="KW-0732">Signal</keyword>